<protein>
    <submittedName>
        <fullName evidence="1">Uncharacterized protein</fullName>
    </submittedName>
</protein>
<keyword evidence="2" id="KW-1185">Reference proteome</keyword>
<evidence type="ECO:0000313" key="1">
    <source>
        <dbReference type="EMBL" id="GAA4554793.1"/>
    </source>
</evidence>
<dbReference type="EMBL" id="BAABGT010000086">
    <property type="protein sequence ID" value="GAA4554793.1"/>
    <property type="molecule type" value="Genomic_DNA"/>
</dbReference>
<sequence length="70" mass="7743">MAMELRELGYFVDASQVDEAVEDRPLSEVPGVAWSPAEDTPLPRDIPTCPVCGWPSCRHFRDTVPALTVD</sequence>
<proteinExistence type="predicted"/>
<dbReference type="Proteomes" id="UP001501598">
    <property type="component" value="Unassembled WGS sequence"/>
</dbReference>
<gene>
    <name evidence="1" type="ORF">GCM10023175_53570</name>
</gene>
<name>A0ABP8RZT9_9PSEU</name>
<organism evidence="1 2">
    <name type="scientific">Pseudonocardia xishanensis</name>
    <dbReference type="NCBI Taxonomy" id="630995"/>
    <lineage>
        <taxon>Bacteria</taxon>
        <taxon>Bacillati</taxon>
        <taxon>Actinomycetota</taxon>
        <taxon>Actinomycetes</taxon>
        <taxon>Pseudonocardiales</taxon>
        <taxon>Pseudonocardiaceae</taxon>
        <taxon>Pseudonocardia</taxon>
    </lineage>
</organism>
<accession>A0ABP8RZT9</accession>
<evidence type="ECO:0000313" key="2">
    <source>
        <dbReference type="Proteomes" id="UP001501598"/>
    </source>
</evidence>
<comment type="caution">
    <text evidence="1">The sequence shown here is derived from an EMBL/GenBank/DDBJ whole genome shotgun (WGS) entry which is preliminary data.</text>
</comment>
<reference evidence="2" key="1">
    <citation type="journal article" date="2019" name="Int. J. Syst. Evol. Microbiol.">
        <title>The Global Catalogue of Microorganisms (GCM) 10K type strain sequencing project: providing services to taxonomists for standard genome sequencing and annotation.</title>
        <authorList>
            <consortium name="The Broad Institute Genomics Platform"/>
            <consortium name="The Broad Institute Genome Sequencing Center for Infectious Disease"/>
            <person name="Wu L."/>
            <person name="Ma J."/>
        </authorList>
    </citation>
    <scope>NUCLEOTIDE SEQUENCE [LARGE SCALE GENOMIC DNA]</scope>
    <source>
        <strain evidence="2">JCM 17906</strain>
    </source>
</reference>